<evidence type="ECO:0000313" key="1">
    <source>
        <dbReference type="EMBL" id="GBM33170.1"/>
    </source>
</evidence>
<dbReference type="Gene3D" id="3.30.420.10">
    <property type="entry name" value="Ribonuclease H-like superfamily/Ribonuclease H"/>
    <property type="match status" value="1"/>
</dbReference>
<comment type="caution">
    <text evidence="1">The sequence shown here is derived from an EMBL/GenBank/DDBJ whole genome shotgun (WGS) entry which is preliminary data.</text>
</comment>
<dbReference type="EMBL" id="BGPR01000726">
    <property type="protein sequence ID" value="GBM33170.1"/>
    <property type="molecule type" value="Genomic_DNA"/>
</dbReference>
<proteinExistence type="predicted"/>
<reference evidence="1 2" key="1">
    <citation type="journal article" date="2019" name="Sci. Rep.">
        <title>Orb-weaving spider Araneus ventricosus genome elucidates the spidroin gene catalogue.</title>
        <authorList>
            <person name="Kono N."/>
            <person name="Nakamura H."/>
            <person name="Ohtoshi R."/>
            <person name="Moran D.A.P."/>
            <person name="Shinohara A."/>
            <person name="Yoshida Y."/>
            <person name="Fujiwara M."/>
            <person name="Mori M."/>
            <person name="Tomita M."/>
            <person name="Arakawa K."/>
        </authorList>
    </citation>
    <scope>NUCLEOTIDE SEQUENCE [LARGE SCALE GENOMIC DNA]</scope>
</reference>
<dbReference type="GO" id="GO:0003676">
    <property type="term" value="F:nucleic acid binding"/>
    <property type="evidence" value="ECO:0007669"/>
    <property type="project" value="InterPro"/>
</dbReference>
<dbReference type="AlphaFoldDB" id="A0A4Y2EVB1"/>
<dbReference type="Proteomes" id="UP000499080">
    <property type="component" value="Unassembled WGS sequence"/>
</dbReference>
<sequence length="96" mass="10738">MGHHPTCQYPDCSQNSTLAAKVQVGIWSHPPYCRDLEPILGSKYLSGTRVSSDSEVKTAAENCLNGQRRDFYTAGLNKLVLRSDKCLNRFGDYVEK</sequence>
<accession>A0A4Y2EVB1</accession>
<gene>
    <name evidence="1" type="ORF">AVEN_83679_1</name>
</gene>
<evidence type="ECO:0000313" key="2">
    <source>
        <dbReference type="Proteomes" id="UP000499080"/>
    </source>
</evidence>
<organism evidence="1 2">
    <name type="scientific">Araneus ventricosus</name>
    <name type="common">Orbweaver spider</name>
    <name type="synonym">Epeira ventricosa</name>
    <dbReference type="NCBI Taxonomy" id="182803"/>
    <lineage>
        <taxon>Eukaryota</taxon>
        <taxon>Metazoa</taxon>
        <taxon>Ecdysozoa</taxon>
        <taxon>Arthropoda</taxon>
        <taxon>Chelicerata</taxon>
        <taxon>Arachnida</taxon>
        <taxon>Araneae</taxon>
        <taxon>Araneomorphae</taxon>
        <taxon>Entelegynae</taxon>
        <taxon>Araneoidea</taxon>
        <taxon>Araneidae</taxon>
        <taxon>Araneus</taxon>
    </lineage>
</organism>
<name>A0A4Y2EVB1_ARAVE</name>
<keyword evidence="2" id="KW-1185">Reference proteome</keyword>
<protein>
    <submittedName>
        <fullName evidence="1">Uncharacterized protein</fullName>
    </submittedName>
</protein>
<dbReference type="OrthoDB" id="616263at2759"/>
<dbReference type="InterPro" id="IPR036397">
    <property type="entry name" value="RNaseH_sf"/>
</dbReference>